<evidence type="ECO:0000256" key="14">
    <source>
        <dbReference type="RuleBase" id="RU000422"/>
    </source>
</evidence>
<dbReference type="Pfam" id="PF00056">
    <property type="entry name" value="Ldh_1_N"/>
    <property type="match status" value="1"/>
</dbReference>
<accession>A0A448TEW5</accession>
<dbReference type="RefSeq" id="WP_126302666.1">
    <property type="nucleotide sequence ID" value="NZ_LR134495.1"/>
</dbReference>
<feature type="binding site" evidence="10 13">
    <location>
        <position position="98"/>
    </location>
    <ligand>
        <name>NAD(+)</name>
        <dbReference type="ChEBI" id="CHEBI:57540"/>
    </ligand>
</feature>
<dbReference type="AlphaFoldDB" id="A0A448TEW5"/>
<dbReference type="PANTHER" id="PTHR11540">
    <property type="entry name" value="MALATE AND LACTATE DEHYDROGENASE"/>
    <property type="match status" value="1"/>
</dbReference>
<dbReference type="Gene3D" id="3.40.50.720">
    <property type="entry name" value="NAD(P)-binding Rossmann-like Domain"/>
    <property type="match status" value="1"/>
</dbReference>
<dbReference type="Proteomes" id="UP000271188">
    <property type="component" value="Chromosome"/>
</dbReference>
<evidence type="ECO:0000256" key="7">
    <source>
        <dbReference type="ARBA" id="ARBA00023002"/>
    </source>
</evidence>
<keyword evidence="6 10" id="KW-0816">Tricarboxylic acid cycle</keyword>
<feature type="active site" description="Proton acceptor" evidence="10 11">
    <location>
        <position position="181"/>
    </location>
</feature>
<dbReference type="FunFam" id="3.40.50.720:FF:000017">
    <property type="entry name" value="Malate dehydrogenase"/>
    <property type="match status" value="1"/>
</dbReference>
<evidence type="ECO:0000256" key="11">
    <source>
        <dbReference type="PIRSR" id="PIRSR000102-1"/>
    </source>
</evidence>
<dbReference type="InterPro" id="IPR001252">
    <property type="entry name" value="Malate_DH_AS"/>
</dbReference>
<feature type="binding site" evidence="10 13">
    <location>
        <position position="235"/>
    </location>
    <ligand>
        <name>NAD(+)</name>
        <dbReference type="ChEBI" id="CHEBI:57540"/>
    </ligand>
</feature>
<dbReference type="NCBIfam" id="TIGR01772">
    <property type="entry name" value="MDH_euk_gproteo"/>
    <property type="match status" value="1"/>
</dbReference>
<feature type="binding site" evidence="10 13">
    <location>
        <begin position="11"/>
        <end position="17"/>
    </location>
    <ligand>
        <name>NAD(+)</name>
        <dbReference type="ChEBI" id="CHEBI:57540"/>
    </ligand>
</feature>
<feature type="binding site" evidence="10 12">
    <location>
        <position position="85"/>
    </location>
    <ligand>
        <name>substrate</name>
    </ligand>
</feature>
<proteinExistence type="inferred from homology"/>
<sequence>MCQSKKVALLGAAGGIGQSLALLLKLNLPAKSELSLYDISPVTPGIAVDLSHIPTDVKVTGFAGEDPTEALKDADVVVISAGVARKPGMTRADLFNVNATIVYNLVEKAAKVCPKACIAIITNPVNTIIPIAAEVLKKAGVYDKNKLFGVTTLDVIRANTFVAEAKDVNVKYVRVPVIGGHSGTTILPLLSQATVNGLKLEFTQEQIEQLTHRIQNAGTEVVEAKAGGGSATLSMAQAGAEFALGLVRALIGEDVIRYAYVDNTNGETSPAFFAYPIHLGTNGVETVLPIGNLSEFEKDQLEQLIPVLNDEIQLGQNFNK</sequence>
<dbReference type="PIRSF" id="PIRSF000102">
    <property type="entry name" value="Lac_mal_DH"/>
    <property type="match status" value="1"/>
</dbReference>
<dbReference type="SUPFAM" id="SSF51735">
    <property type="entry name" value="NAD(P)-binding Rossmann-fold domains"/>
    <property type="match status" value="1"/>
</dbReference>
<dbReference type="InterPro" id="IPR022383">
    <property type="entry name" value="Lactate/malate_DH_C"/>
</dbReference>
<feature type="domain" description="Lactate/malate dehydrogenase N-terminal" evidence="15">
    <location>
        <begin position="6"/>
        <end position="149"/>
    </location>
</feature>
<evidence type="ECO:0000256" key="5">
    <source>
        <dbReference type="ARBA" id="ARBA00020382"/>
    </source>
</evidence>
<evidence type="ECO:0000256" key="8">
    <source>
        <dbReference type="ARBA" id="ARBA00023027"/>
    </source>
</evidence>
<evidence type="ECO:0000256" key="6">
    <source>
        <dbReference type="ARBA" id="ARBA00022532"/>
    </source>
</evidence>
<evidence type="ECO:0000313" key="18">
    <source>
        <dbReference type="Proteomes" id="UP000271188"/>
    </source>
</evidence>
<feature type="binding site" evidence="10 12">
    <location>
        <position position="123"/>
    </location>
    <ligand>
        <name>substrate</name>
    </ligand>
</feature>
<name>A0A448TEW5_MANHA</name>
<dbReference type="InterPro" id="IPR023958">
    <property type="entry name" value="Malate_DH_type1_bac"/>
</dbReference>
<feature type="domain" description="Lactate/malate dehydrogenase C-terminal" evidence="16">
    <location>
        <begin position="151"/>
        <end position="318"/>
    </location>
</feature>
<evidence type="ECO:0000256" key="13">
    <source>
        <dbReference type="PIRSR" id="PIRSR000102-3"/>
    </source>
</evidence>
<evidence type="ECO:0000259" key="16">
    <source>
        <dbReference type="Pfam" id="PF02866"/>
    </source>
</evidence>
<evidence type="ECO:0000256" key="10">
    <source>
        <dbReference type="HAMAP-Rule" id="MF_01516"/>
    </source>
</evidence>
<comment type="similarity">
    <text evidence="2 10">Belongs to the LDH/MDH superfamily. MDH type 1 family.</text>
</comment>
<feature type="binding site" evidence="10 12">
    <location>
        <position position="157"/>
    </location>
    <ligand>
        <name>substrate</name>
    </ligand>
</feature>
<dbReference type="InterPro" id="IPR001236">
    <property type="entry name" value="Lactate/malate_DH_N"/>
</dbReference>
<dbReference type="PANTHER" id="PTHR11540:SF16">
    <property type="entry name" value="MALATE DEHYDROGENASE, MITOCHONDRIAL"/>
    <property type="match status" value="1"/>
</dbReference>
<dbReference type="Pfam" id="PF02866">
    <property type="entry name" value="Ldh_1_C"/>
    <property type="match status" value="1"/>
</dbReference>
<evidence type="ECO:0000256" key="4">
    <source>
        <dbReference type="ARBA" id="ARBA00012995"/>
    </source>
</evidence>
<evidence type="ECO:0000259" key="15">
    <source>
        <dbReference type="Pfam" id="PF00056"/>
    </source>
</evidence>
<dbReference type="HAMAP" id="MF_01516">
    <property type="entry name" value="Malate_dehydrog_1"/>
    <property type="match status" value="1"/>
</dbReference>
<evidence type="ECO:0000313" key="17">
    <source>
        <dbReference type="EMBL" id="VEI78342.1"/>
    </source>
</evidence>
<keyword evidence="8 10" id="KW-0520">NAD</keyword>
<dbReference type="InterPro" id="IPR010097">
    <property type="entry name" value="Malate_DH_type1"/>
</dbReference>
<protein>
    <recommendedName>
        <fullName evidence="5 10">Malate dehydrogenase</fullName>
        <ecNumber evidence="4 10">1.1.1.37</ecNumber>
    </recommendedName>
</protein>
<dbReference type="EC" id="1.1.1.37" evidence="4 10"/>
<evidence type="ECO:0000256" key="1">
    <source>
        <dbReference type="ARBA" id="ARBA00003966"/>
    </source>
</evidence>
<evidence type="ECO:0000256" key="9">
    <source>
        <dbReference type="ARBA" id="ARBA00048313"/>
    </source>
</evidence>
<evidence type="ECO:0000256" key="12">
    <source>
        <dbReference type="PIRSR" id="PIRSR000102-2"/>
    </source>
</evidence>
<evidence type="ECO:0000256" key="2">
    <source>
        <dbReference type="ARBA" id="ARBA00008824"/>
    </source>
</evidence>
<dbReference type="Gene3D" id="3.90.110.10">
    <property type="entry name" value="Lactate dehydrogenase/glycoside hydrolase, family 4, C-terminal"/>
    <property type="match status" value="1"/>
</dbReference>
<dbReference type="InterPro" id="IPR015955">
    <property type="entry name" value="Lactate_DH/Glyco_Ohase_4_C"/>
</dbReference>
<feature type="binding site" evidence="10 13">
    <location>
        <begin position="121"/>
        <end position="123"/>
    </location>
    <ligand>
        <name>NAD(+)</name>
        <dbReference type="ChEBI" id="CHEBI:57540"/>
    </ligand>
</feature>
<keyword evidence="7 10" id="KW-0560">Oxidoreductase</keyword>
<dbReference type="GO" id="GO:0006108">
    <property type="term" value="P:malate metabolic process"/>
    <property type="evidence" value="ECO:0007669"/>
    <property type="project" value="InterPro"/>
</dbReference>
<reference evidence="17" key="1">
    <citation type="submission" date="2018-12" db="EMBL/GenBank/DDBJ databases">
        <authorList>
            <consortium name="Pathogen Informatics"/>
        </authorList>
    </citation>
    <scope>NUCLEOTIDE SEQUENCE [LARGE SCALE GENOMIC DNA]</scope>
    <source>
        <strain evidence="17">NCTC10643</strain>
    </source>
</reference>
<comment type="catalytic activity">
    <reaction evidence="9 10 14">
        <text>(S)-malate + NAD(+) = oxaloacetate + NADH + H(+)</text>
        <dbReference type="Rhea" id="RHEA:21432"/>
        <dbReference type="ChEBI" id="CHEBI:15378"/>
        <dbReference type="ChEBI" id="CHEBI:15589"/>
        <dbReference type="ChEBI" id="CHEBI:16452"/>
        <dbReference type="ChEBI" id="CHEBI:57540"/>
        <dbReference type="ChEBI" id="CHEBI:57945"/>
        <dbReference type="EC" id="1.1.1.37"/>
    </reaction>
</comment>
<feature type="binding site" evidence="10 12">
    <location>
        <position position="91"/>
    </location>
    <ligand>
        <name>substrate</name>
    </ligand>
</feature>
<dbReference type="FunFam" id="3.90.110.10:FF:000001">
    <property type="entry name" value="Malate dehydrogenase"/>
    <property type="match status" value="1"/>
</dbReference>
<dbReference type="SUPFAM" id="SSF56327">
    <property type="entry name" value="LDH C-terminal domain-like"/>
    <property type="match status" value="1"/>
</dbReference>
<dbReference type="PROSITE" id="PS00068">
    <property type="entry name" value="MDH"/>
    <property type="match status" value="1"/>
</dbReference>
<evidence type="ECO:0000256" key="3">
    <source>
        <dbReference type="ARBA" id="ARBA00011738"/>
    </source>
</evidence>
<dbReference type="GO" id="GO:0006099">
    <property type="term" value="P:tricarboxylic acid cycle"/>
    <property type="evidence" value="ECO:0007669"/>
    <property type="project" value="UniProtKB-UniRule"/>
</dbReference>
<feature type="binding site" evidence="10 13">
    <location>
        <position position="38"/>
    </location>
    <ligand>
        <name>NAD(+)</name>
        <dbReference type="ChEBI" id="CHEBI:57540"/>
    </ligand>
</feature>
<dbReference type="InterPro" id="IPR001557">
    <property type="entry name" value="L-lactate/malate_DH"/>
</dbReference>
<dbReference type="CDD" id="cd01337">
    <property type="entry name" value="MDH_glyoxysomal_mitochondrial"/>
    <property type="match status" value="1"/>
</dbReference>
<dbReference type="GO" id="GO:0005737">
    <property type="term" value="C:cytoplasm"/>
    <property type="evidence" value="ECO:0007669"/>
    <property type="project" value="UniProtKB-ARBA"/>
</dbReference>
<organism evidence="17 18">
    <name type="scientific">Mannheimia haemolytica</name>
    <name type="common">Pasteurella haemolytica</name>
    <dbReference type="NCBI Taxonomy" id="75985"/>
    <lineage>
        <taxon>Bacteria</taxon>
        <taxon>Pseudomonadati</taxon>
        <taxon>Pseudomonadota</taxon>
        <taxon>Gammaproteobacteria</taxon>
        <taxon>Pasteurellales</taxon>
        <taxon>Pasteurellaceae</taxon>
        <taxon>Mannheimia</taxon>
    </lineage>
</organism>
<gene>
    <name evidence="10 17" type="primary">mdh</name>
    <name evidence="17" type="ORF">NCTC10643_02251</name>
</gene>
<comment type="subunit">
    <text evidence="3 10">Homodimer.</text>
</comment>
<dbReference type="EMBL" id="LR134495">
    <property type="protein sequence ID" value="VEI78342.1"/>
    <property type="molecule type" value="Genomic_DNA"/>
</dbReference>
<comment type="function">
    <text evidence="1 10">Catalyzes the reversible oxidation of malate to oxaloacetate.</text>
</comment>
<dbReference type="GO" id="GO:0030060">
    <property type="term" value="F:L-malate dehydrogenase (NAD+) activity"/>
    <property type="evidence" value="ECO:0007669"/>
    <property type="project" value="UniProtKB-UniRule"/>
</dbReference>
<dbReference type="InterPro" id="IPR036291">
    <property type="entry name" value="NAD(P)-bd_dom_sf"/>
</dbReference>